<evidence type="ECO:0000256" key="3">
    <source>
        <dbReference type="ARBA" id="ARBA00023082"/>
    </source>
</evidence>
<evidence type="ECO:0000313" key="8">
    <source>
        <dbReference type="Proteomes" id="UP000192796"/>
    </source>
</evidence>
<evidence type="ECO:0000256" key="2">
    <source>
        <dbReference type="ARBA" id="ARBA00023015"/>
    </source>
</evidence>
<evidence type="ECO:0000256" key="4">
    <source>
        <dbReference type="ARBA" id="ARBA00023163"/>
    </source>
</evidence>
<dbReference type="Pfam" id="PF08281">
    <property type="entry name" value="Sigma70_r4_2"/>
    <property type="match status" value="1"/>
</dbReference>
<dbReference type="Proteomes" id="UP000192796">
    <property type="component" value="Unassembled WGS sequence"/>
</dbReference>
<proteinExistence type="inferred from homology"/>
<evidence type="ECO:0000259" key="5">
    <source>
        <dbReference type="Pfam" id="PF04542"/>
    </source>
</evidence>
<dbReference type="InterPro" id="IPR013324">
    <property type="entry name" value="RNA_pol_sigma_r3/r4-like"/>
</dbReference>
<dbReference type="SUPFAM" id="SSF88946">
    <property type="entry name" value="Sigma2 domain of RNA polymerase sigma factors"/>
    <property type="match status" value="1"/>
</dbReference>
<dbReference type="InterPro" id="IPR039425">
    <property type="entry name" value="RNA_pol_sigma-70-like"/>
</dbReference>
<sequence length="196" mass="22454">MTIGLPHIQEGIHAGNEQCLAELYRLFSKRLHHFARVITRSPEIAEEIVEDVFVKLWSNRHRINEVENLTVYLYVAVKNRSLNAISQKATELIRAPFDDLDIEASQVTTDPYNLLITAEMMKRMQQAVDNLPPRCKMIFKLVREDGLKHREVAEILNISLNTVDVQMAIAIKKICTDLNINRTAKSFGEAAVRRES</sequence>
<comment type="similarity">
    <text evidence="1">Belongs to the sigma-70 factor family. ECF subfamily.</text>
</comment>
<keyword evidence="3" id="KW-0731">Sigma factor</keyword>
<feature type="domain" description="RNA polymerase sigma-70 region 2" evidence="5">
    <location>
        <begin position="23"/>
        <end position="89"/>
    </location>
</feature>
<keyword evidence="8" id="KW-1185">Reference proteome</keyword>
<dbReference type="Gene3D" id="1.10.10.10">
    <property type="entry name" value="Winged helix-like DNA-binding domain superfamily/Winged helix DNA-binding domain"/>
    <property type="match status" value="1"/>
</dbReference>
<dbReference type="Gene3D" id="1.10.1740.10">
    <property type="match status" value="1"/>
</dbReference>
<dbReference type="InterPro" id="IPR036388">
    <property type="entry name" value="WH-like_DNA-bd_sf"/>
</dbReference>
<keyword evidence="2" id="KW-0805">Transcription regulation</keyword>
<dbReference type="Pfam" id="PF04542">
    <property type="entry name" value="Sigma70_r2"/>
    <property type="match status" value="1"/>
</dbReference>
<evidence type="ECO:0000313" key="7">
    <source>
        <dbReference type="EMBL" id="OQP64351.1"/>
    </source>
</evidence>
<dbReference type="NCBIfam" id="TIGR02985">
    <property type="entry name" value="Sig70_bacteroi1"/>
    <property type="match status" value="1"/>
</dbReference>
<dbReference type="InterPro" id="IPR007627">
    <property type="entry name" value="RNA_pol_sigma70_r2"/>
</dbReference>
<dbReference type="OrthoDB" id="659361at2"/>
<evidence type="ECO:0000256" key="1">
    <source>
        <dbReference type="ARBA" id="ARBA00010641"/>
    </source>
</evidence>
<dbReference type="SUPFAM" id="SSF88659">
    <property type="entry name" value="Sigma3 and sigma4 domains of RNA polymerase sigma factors"/>
    <property type="match status" value="1"/>
</dbReference>
<gene>
    <name evidence="7" type="ORF">A3860_20480</name>
</gene>
<dbReference type="PANTHER" id="PTHR43133:SF46">
    <property type="entry name" value="RNA POLYMERASE SIGMA-70 FACTOR ECF SUBFAMILY"/>
    <property type="match status" value="1"/>
</dbReference>
<protein>
    <submittedName>
        <fullName evidence="7">RNA polymerase subunit sigma-24</fullName>
    </submittedName>
</protein>
<dbReference type="PANTHER" id="PTHR43133">
    <property type="entry name" value="RNA POLYMERASE ECF-TYPE SIGMA FACTO"/>
    <property type="match status" value="1"/>
</dbReference>
<dbReference type="GO" id="GO:0003677">
    <property type="term" value="F:DNA binding"/>
    <property type="evidence" value="ECO:0007669"/>
    <property type="project" value="InterPro"/>
</dbReference>
<name>A0A1V9G148_9BACT</name>
<dbReference type="InterPro" id="IPR014284">
    <property type="entry name" value="RNA_pol_sigma-70_dom"/>
</dbReference>
<dbReference type="GO" id="GO:0006352">
    <property type="term" value="P:DNA-templated transcription initiation"/>
    <property type="evidence" value="ECO:0007669"/>
    <property type="project" value="InterPro"/>
</dbReference>
<dbReference type="EMBL" id="LVYD01000042">
    <property type="protein sequence ID" value="OQP64351.1"/>
    <property type="molecule type" value="Genomic_DNA"/>
</dbReference>
<evidence type="ECO:0000259" key="6">
    <source>
        <dbReference type="Pfam" id="PF08281"/>
    </source>
</evidence>
<dbReference type="RefSeq" id="WP_081146967.1">
    <property type="nucleotide sequence ID" value="NZ_LVYD01000042.1"/>
</dbReference>
<comment type="caution">
    <text evidence="7">The sequence shown here is derived from an EMBL/GenBank/DDBJ whole genome shotgun (WGS) entry which is preliminary data.</text>
</comment>
<dbReference type="AlphaFoldDB" id="A0A1V9G148"/>
<dbReference type="InterPro" id="IPR013325">
    <property type="entry name" value="RNA_pol_sigma_r2"/>
</dbReference>
<keyword evidence="4" id="KW-0804">Transcription</keyword>
<dbReference type="InterPro" id="IPR013249">
    <property type="entry name" value="RNA_pol_sigma70_r4_t2"/>
</dbReference>
<dbReference type="NCBIfam" id="TIGR02937">
    <property type="entry name" value="sigma70-ECF"/>
    <property type="match status" value="1"/>
</dbReference>
<organism evidence="7 8">
    <name type="scientific">Niastella vici</name>
    <dbReference type="NCBI Taxonomy" id="1703345"/>
    <lineage>
        <taxon>Bacteria</taxon>
        <taxon>Pseudomonadati</taxon>
        <taxon>Bacteroidota</taxon>
        <taxon>Chitinophagia</taxon>
        <taxon>Chitinophagales</taxon>
        <taxon>Chitinophagaceae</taxon>
        <taxon>Niastella</taxon>
    </lineage>
</organism>
<dbReference type="GO" id="GO:0016987">
    <property type="term" value="F:sigma factor activity"/>
    <property type="evidence" value="ECO:0007669"/>
    <property type="project" value="UniProtKB-KW"/>
</dbReference>
<feature type="domain" description="RNA polymerase sigma factor 70 region 4 type 2" evidence="6">
    <location>
        <begin position="123"/>
        <end position="173"/>
    </location>
</feature>
<dbReference type="STRING" id="1703345.A3860_20480"/>
<accession>A0A1V9G148</accession>
<dbReference type="InterPro" id="IPR014327">
    <property type="entry name" value="RNA_pol_sigma70_bacteroid"/>
</dbReference>
<reference evidence="7 8" key="1">
    <citation type="submission" date="2016-03" db="EMBL/GenBank/DDBJ databases">
        <title>Niastella vici sp. nov., isolated from farmland soil.</title>
        <authorList>
            <person name="Chen L."/>
            <person name="Wang D."/>
            <person name="Yang S."/>
            <person name="Wang G."/>
        </authorList>
    </citation>
    <scope>NUCLEOTIDE SEQUENCE [LARGE SCALE GENOMIC DNA]</scope>
    <source>
        <strain evidence="7 8">DJ57</strain>
    </source>
</reference>